<dbReference type="GO" id="GO:0003723">
    <property type="term" value="F:RNA binding"/>
    <property type="evidence" value="ECO:0007669"/>
    <property type="project" value="UniProtKB-UniRule"/>
</dbReference>
<dbReference type="Proteomes" id="UP001142055">
    <property type="component" value="Chromosome 4"/>
</dbReference>
<dbReference type="PANTHER" id="PTHR14398">
    <property type="entry name" value="RNA RECOGNITION RRM/RNP DOMAIN"/>
    <property type="match status" value="1"/>
</dbReference>
<gene>
    <name evidence="5" type="ORF">RDWZM_010326</name>
</gene>
<feature type="compositionally biased region" description="Polar residues" evidence="3">
    <location>
        <begin position="1"/>
        <end position="16"/>
    </location>
</feature>
<organism evidence="5 6">
    <name type="scientific">Blomia tropicalis</name>
    <name type="common">Mite</name>
    <dbReference type="NCBI Taxonomy" id="40697"/>
    <lineage>
        <taxon>Eukaryota</taxon>
        <taxon>Metazoa</taxon>
        <taxon>Ecdysozoa</taxon>
        <taxon>Arthropoda</taxon>
        <taxon>Chelicerata</taxon>
        <taxon>Arachnida</taxon>
        <taxon>Acari</taxon>
        <taxon>Acariformes</taxon>
        <taxon>Sarcoptiformes</taxon>
        <taxon>Astigmata</taxon>
        <taxon>Glycyphagoidea</taxon>
        <taxon>Echimyopodidae</taxon>
        <taxon>Blomia</taxon>
    </lineage>
</organism>
<feature type="region of interest" description="Disordered" evidence="3">
    <location>
        <begin position="801"/>
        <end position="823"/>
    </location>
</feature>
<dbReference type="Gene3D" id="3.30.70.330">
    <property type="match status" value="1"/>
</dbReference>
<proteinExistence type="predicted"/>
<name>A0A9Q0RIM8_BLOTA</name>
<feature type="compositionally biased region" description="Acidic residues" evidence="3">
    <location>
        <begin position="802"/>
        <end position="816"/>
    </location>
</feature>
<sequence length="823" mass="94580">MYYQDGSNINQVDEINSSASSSSSSQHQPIESASSSTPQPDEQNDISKRSISQINNPLEPQEENQLDTWESNNKKLRWYDPLERFRLEWGLPTSTTPTMETAATTTAKEECEEERKISSPRRDSGKFYRLYNRRSSSESSSSSDQTIRYKYELFLAKTAKLNDEQNNQDCERSKSPSSSRSSKESIHHHHQERYGNANPSYNPVSRTIFTKDTNYDYELEQGRRRSIFERIGRYSPNRGDRRRNTNRDDEYIPQNISNDSTNPVQQYRNRSRSPVRRSQYIPYRECGDHIVLNRDGTVNTEGIVFPERASVNDVDQRLKPMIKLKPFQHPTTMLPKVNTPPTQMASTQPTTTTTTTQSTSASTSHEPSEPSESLPSSSSAIPIIQRSQKGRGLPSFTYSSQGRRIPPPSTSSSSILVDQSMMGKNSMENPIGYNIRCHQGQTSYQRGQTKKIILDDSFYDSLREPKNDDPLDISIASNVESLAINDPLEEISKELLKNIGKAVMNDVDNVDLPANVSRQNDEQQQNVDNVEKVVDEIVDDNIIDSSNKHTIVLRKVPKYLNNVACLKEYFSRFGKVLNVKIGYGRDQHAAIIKFSNAEEATDAIRCSDAVCNNRFIRVYRSAFKPWTNRRRQIYQQKQQQQQQWRQLQQQRSDESSDSDLSERGNRKTQRKSYHHHFPYRMEIDSPKEEKLDSMPTLQASIEKQLEKQCRINASIVSPVERQIKLRELTSKTQELNEAMANQKLLIRKFESVKTAKEKKAIMSLIQNSMTNIKRIQEECSNIQALIKPIFETKKVYNQNEINQEEEEHSEEEEEAVEGGGNFL</sequence>
<dbReference type="SUPFAM" id="SSF54928">
    <property type="entry name" value="RNA-binding domain, RBD"/>
    <property type="match status" value="1"/>
</dbReference>
<feature type="region of interest" description="Disordered" evidence="3">
    <location>
        <begin position="91"/>
        <end position="123"/>
    </location>
</feature>
<dbReference type="InterPro" id="IPR000504">
    <property type="entry name" value="RRM_dom"/>
</dbReference>
<feature type="compositionally biased region" description="Polar residues" evidence="3">
    <location>
        <begin position="254"/>
        <end position="268"/>
    </location>
</feature>
<evidence type="ECO:0000259" key="4">
    <source>
        <dbReference type="PROSITE" id="PS50102"/>
    </source>
</evidence>
<feature type="compositionally biased region" description="Low complexity" evidence="3">
    <location>
        <begin position="93"/>
        <end position="106"/>
    </location>
</feature>
<evidence type="ECO:0000313" key="5">
    <source>
        <dbReference type="EMBL" id="KAJ6215826.1"/>
    </source>
</evidence>
<keyword evidence="1 2" id="KW-0694">RNA-binding</keyword>
<accession>A0A9Q0RIM8</accession>
<feature type="compositionally biased region" description="Low complexity" evidence="3">
    <location>
        <begin position="634"/>
        <end position="650"/>
    </location>
</feature>
<feature type="region of interest" description="Disordered" evidence="3">
    <location>
        <begin position="163"/>
        <end position="206"/>
    </location>
</feature>
<feature type="compositionally biased region" description="Basic and acidic residues" evidence="3">
    <location>
        <begin position="107"/>
        <end position="123"/>
    </location>
</feature>
<dbReference type="InterPro" id="IPR045137">
    <property type="entry name" value="RBM26/27"/>
</dbReference>
<dbReference type="Pfam" id="PF00076">
    <property type="entry name" value="RRM_1"/>
    <property type="match status" value="1"/>
</dbReference>
<dbReference type="GO" id="GO:0005634">
    <property type="term" value="C:nucleus"/>
    <property type="evidence" value="ECO:0007669"/>
    <property type="project" value="TreeGrafter"/>
</dbReference>
<feature type="compositionally biased region" description="Low complexity" evidence="3">
    <location>
        <begin position="17"/>
        <end position="36"/>
    </location>
</feature>
<feature type="domain" description="RRM" evidence="4">
    <location>
        <begin position="549"/>
        <end position="623"/>
    </location>
</feature>
<evidence type="ECO:0000256" key="2">
    <source>
        <dbReference type="PROSITE-ProRule" id="PRU00176"/>
    </source>
</evidence>
<protein>
    <recommendedName>
        <fullName evidence="4">RRM domain-containing protein</fullName>
    </recommendedName>
</protein>
<dbReference type="InterPro" id="IPR012677">
    <property type="entry name" value="Nucleotide-bd_a/b_plait_sf"/>
</dbReference>
<feature type="compositionally biased region" description="Polar residues" evidence="3">
    <location>
        <begin position="197"/>
        <end position="206"/>
    </location>
</feature>
<dbReference type="PANTHER" id="PTHR14398:SF0">
    <property type="entry name" value="ZINC FINGER PROTEIN SWM"/>
    <property type="match status" value="1"/>
</dbReference>
<comment type="caution">
    <text evidence="5">The sequence shown here is derived from an EMBL/GenBank/DDBJ whole genome shotgun (WGS) entry which is preliminary data.</text>
</comment>
<feature type="compositionally biased region" description="Polar residues" evidence="3">
    <location>
        <begin position="49"/>
        <end position="58"/>
    </location>
</feature>
<feature type="compositionally biased region" description="Low complexity" evidence="3">
    <location>
        <begin position="339"/>
        <end position="380"/>
    </location>
</feature>
<feature type="compositionally biased region" description="Basic and acidic residues" evidence="3">
    <location>
        <begin position="230"/>
        <end position="250"/>
    </location>
</feature>
<evidence type="ECO:0000313" key="6">
    <source>
        <dbReference type="Proteomes" id="UP001142055"/>
    </source>
</evidence>
<evidence type="ECO:0000256" key="3">
    <source>
        <dbReference type="SAM" id="MobiDB-lite"/>
    </source>
</evidence>
<feature type="region of interest" description="Disordered" evidence="3">
    <location>
        <begin position="1"/>
        <end position="71"/>
    </location>
</feature>
<feature type="compositionally biased region" description="Basic and acidic residues" evidence="3">
    <location>
        <begin position="679"/>
        <end position="689"/>
    </location>
</feature>
<dbReference type="EMBL" id="JAPWDV010000004">
    <property type="protein sequence ID" value="KAJ6215826.1"/>
    <property type="molecule type" value="Genomic_DNA"/>
</dbReference>
<reference evidence="5" key="1">
    <citation type="submission" date="2022-12" db="EMBL/GenBank/DDBJ databases">
        <title>Genome assemblies of Blomia tropicalis.</title>
        <authorList>
            <person name="Cui Y."/>
        </authorList>
    </citation>
    <scope>NUCLEOTIDE SEQUENCE</scope>
    <source>
        <tissue evidence="5">Adult mites</tissue>
    </source>
</reference>
<feature type="region of interest" description="Disordered" evidence="3">
    <location>
        <begin position="634"/>
        <end position="689"/>
    </location>
</feature>
<keyword evidence="6" id="KW-1185">Reference proteome</keyword>
<dbReference type="CDD" id="cd12257">
    <property type="entry name" value="RRM1_RBM26_like"/>
    <property type="match status" value="1"/>
</dbReference>
<dbReference type="AlphaFoldDB" id="A0A9Q0RIM8"/>
<feature type="region of interest" description="Disordered" evidence="3">
    <location>
        <begin position="325"/>
        <end position="415"/>
    </location>
</feature>
<feature type="region of interest" description="Disordered" evidence="3">
    <location>
        <begin position="230"/>
        <end position="275"/>
    </location>
</feature>
<evidence type="ECO:0000256" key="1">
    <source>
        <dbReference type="ARBA" id="ARBA00022884"/>
    </source>
</evidence>
<feature type="compositionally biased region" description="Basic residues" evidence="3">
    <location>
        <begin position="666"/>
        <end position="678"/>
    </location>
</feature>
<dbReference type="SMART" id="SM00360">
    <property type="entry name" value="RRM"/>
    <property type="match status" value="1"/>
</dbReference>
<dbReference type="PROSITE" id="PS50102">
    <property type="entry name" value="RRM"/>
    <property type="match status" value="1"/>
</dbReference>
<dbReference type="InterPro" id="IPR035979">
    <property type="entry name" value="RBD_domain_sf"/>
</dbReference>